<reference evidence="8" key="1">
    <citation type="submission" date="2016-04" db="EMBL/GenBank/DDBJ databases">
        <authorList>
            <person name="Chen L."/>
            <person name="Zhuang W."/>
            <person name="Wang G."/>
        </authorList>
    </citation>
    <scope>NUCLEOTIDE SEQUENCE [LARGE SCALE GENOMIC DNA]</scope>
    <source>
        <strain evidence="8">208</strain>
    </source>
</reference>
<evidence type="ECO:0000256" key="5">
    <source>
        <dbReference type="SAM" id="SignalP"/>
    </source>
</evidence>
<dbReference type="InterPro" id="IPR000866">
    <property type="entry name" value="AhpC/TSA"/>
</dbReference>
<dbReference type="InterPro" id="IPR050553">
    <property type="entry name" value="Thioredoxin_ResA/DsbE_sf"/>
</dbReference>
<dbReference type="InterPro" id="IPR013766">
    <property type="entry name" value="Thioredoxin_domain"/>
</dbReference>
<evidence type="ECO:0000256" key="4">
    <source>
        <dbReference type="ARBA" id="ARBA00023284"/>
    </source>
</evidence>
<name>A0A1V9FDE2_9BACT</name>
<dbReference type="GO" id="GO:0016209">
    <property type="term" value="F:antioxidant activity"/>
    <property type="evidence" value="ECO:0007669"/>
    <property type="project" value="InterPro"/>
</dbReference>
<dbReference type="Pfam" id="PF14289">
    <property type="entry name" value="DUF4369"/>
    <property type="match status" value="1"/>
</dbReference>
<keyword evidence="5" id="KW-0732">Signal</keyword>
<dbReference type="RefSeq" id="WP_081168429.1">
    <property type="nucleotide sequence ID" value="NZ_LWBP01000199.1"/>
</dbReference>
<dbReference type="GO" id="GO:0016491">
    <property type="term" value="F:oxidoreductase activity"/>
    <property type="evidence" value="ECO:0007669"/>
    <property type="project" value="InterPro"/>
</dbReference>
<protein>
    <recommendedName>
        <fullName evidence="6">Thioredoxin domain-containing protein</fullName>
    </recommendedName>
</protein>
<dbReference type="PANTHER" id="PTHR42852:SF6">
    <property type="entry name" value="THIOL:DISULFIDE INTERCHANGE PROTEIN DSBE"/>
    <property type="match status" value="1"/>
</dbReference>
<dbReference type="InterPro" id="IPR036249">
    <property type="entry name" value="Thioredoxin-like_sf"/>
</dbReference>
<dbReference type="PROSITE" id="PS51352">
    <property type="entry name" value="THIOREDOXIN_2"/>
    <property type="match status" value="1"/>
</dbReference>
<dbReference type="GO" id="GO:0017004">
    <property type="term" value="P:cytochrome complex assembly"/>
    <property type="evidence" value="ECO:0007669"/>
    <property type="project" value="UniProtKB-KW"/>
</dbReference>
<gene>
    <name evidence="7" type="ORF">A4R26_04305</name>
</gene>
<dbReference type="PROSITE" id="PS00194">
    <property type="entry name" value="THIOREDOXIN_1"/>
    <property type="match status" value="1"/>
</dbReference>
<dbReference type="PROSITE" id="PS51257">
    <property type="entry name" value="PROKAR_LIPOPROTEIN"/>
    <property type="match status" value="1"/>
</dbReference>
<evidence type="ECO:0000256" key="3">
    <source>
        <dbReference type="ARBA" id="ARBA00023157"/>
    </source>
</evidence>
<dbReference type="SUPFAM" id="SSF52833">
    <property type="entry name" value="Thioredoxin-like"/>
    <property type="match status" value="1"/>
</dbReference>
<keyword evidence="2" id="KW-0201">Cytochrome c-type biogenesis</keyword>
<evidence type="ECO:0000256" key="2">
    <source>
        <dbReference type="ARBA" id="ARBA00022748"/>
    </source>
</evidence>
<dbReference type="CDD" id="cd02966">
    <property type="entry name" value="TlpA_like_family"/>
    <property type="match status" value="1"/>
</dbReference>
<dbReference type="Pfam" id="PF00578">
    <property type="entry name" value="AhpC-TSA"/>
    <property type="match status" value="1"/>
</dbReference>
<dbReference type="STRING" id="550983.A4R26_04305"/>
<evidence type="ECO:0000313" key="7">
    <source>
        <dbReference type="EMBL" id="OQP56393.1"/>
    </source>
</evidence>
<keyword evidence="4" id="KW-0676">Redox-active center</keyword>
<dbReference type="InterPro" id="IPR017937">
    <property type="entry name" value="Thioredoxin_CS"/>
</dbReference>
<feature type="domain" description="Thioredoxin" evidence="6">
    <location>
        <begin position="236"/>
        <end position="379"/>
    </location>
</feature>
<comment type="caution">
    <text evidence="7">The sequence shown here is derived from an EMBL/GenBank/DDBJ whole genome shotgun (WGS) entry which is preliminary data.</text>
</comment>
<dbReference type="PANTHER" id="PTHR42852">
    <property type="entry name" value="THIOL:DISULFIDE INTERCHANGE PROTEIN DSBE"/>
    <property type="match status" value="1"/>
</dbReference>
<feature type="signal peptide" evidence="5">
    <location>
        <begin position="1"/>
        <end position="18"/>
    </location>
</feature>
<dbReference type="Gene3D" id="3.40.30.10">
    <property type="entry name" value="Glutaredoxin"/>
    <property type="match status" value="1"/>
</dbReference>
<dbReference type="OrthoDB" id="750178at2"/>
<dbReference type="EMBL" id="LWBP01000199">
    <property type="protein sequence ID" value="OQP56393.1"/>
    <property type="molecule type" value="Genomic_DNA"/>
</dbReference>
<evidence type="ECO:0000313" key="8">
    <source>
        <dbReference type="Proteomes" id="UP000192276"/>
    </source>
</evidence>
<dbReference type="Proteomes" id="UP000192276">
    <property type="component" value="Unassembled WGS sequence"/>
</dbReference>
<evidence type="ECO:0000256" key="1">
    <source>
        <dbReference type="ARBA" id="ARBA00004196"/>
    </source>
</evidence>
<sequence>MRKNLLFILALFPVIGFAQTGGACTLHINIGKVKASKVWVTWYEGDQYKLDTANISGGKATFHINLPYPLAARLWLDNRGFGYENGNRPDMLYFHLEKGTINIKTTDSVKKAVITGSRLNNEIAVYRKYVAQTMAKLEDCNAAIMTAPEQKRKDTAFLNPIYAKQQTAVAELKEKARKFAKENPDNYGSLLALSETSGVHIDHVVISPLYDGLSARVRNSQDGKRFGQRIETSKQTGIGSIAPDFTQNDVNGNPVKLSDFRGKYVLIDFWASWCAPCRKENPNYVKAYNTYKDRNFTLLGVSLDKEGDKDAWIAAIKKDGLEWPQVSDLKYWYNAVAKLYDIKSVPMNFLLDPNGKVLAKNLRGEDLLKKLDELLKPLN</sequence>
<feature type="chain" id="PRO_5012076812" description="Thioredoxin domain-containing protein" evidence="5">
    <location>
        <begin position="19"/>
        <end position="379"/>
    </location>
</feature>
<organism evidence="7 8">
    <name type="scientific">Niastella populi</name>
    <dbReference type="NCBI Taxonomy" id="550983"/>
    <lineage>
        <taxon>Bacteria</taxon>
        <taxon>Pseudomonadati</taxon>
        <taxon>Bacteroidota</taxon>
        <taxon>Chitinophagia</taxon>
        <taxon>Chitinophagales</taxon>
        <taxon>Chitinophagaceae</taxon>
        <taxon>Niastella</taxon>
    </lineage>
</organism>
<evidence type="ECO:0000259" key="6">
    <source>
        <dbReference type="PROSITE" id="PS51352"/>
    </source>
</evidence>
<keyword evidence="8" id="KW-1185">Reference proteome</keyword>
<dbReference type="GO" id="GO:0030313">
    <property type="term" value="C:cell envelope"/>
    <property type="evidence" value="ECO:0007669"/>
    <property type="project" value="UniProtKB-SubCell"/>
</dbReference>
<proteinExistence type="predicted"/>
<accession>A0A1V9FDE2</accession>
<comment type="subcellular location">
    <subcellularLocation>
        <location evidence="1">Cell envelope</location>
    </subcellularLocation>
</comment>
<dbReference type="InterPro" id="IPR025380">
    <property type="entry name" value="DUF4369"/>
</dbReference>
<dbReference type="AlphaFoldDB" id="A0A1V9FDE2"/>
<keyword evidence="3" id="KW-1015">Disulfide bond</keyword>